<evidence type="ECO:0000313" key="1">
    <source>
        <dbReference type="EMBL" id="VDN18243.1"/>
    </source>
</evidence>
<organism evidence="3">
    <name type="scientific">Gongylonema pulchrum</name>
    <dbReference type="NCBI Taxonomy" id="637853"/>
    <lineage>
        <taxon>Eukaryota</taxon>
        <taxon>Metazoa</taxon>
        <taxon>Ecdysozoa</taxon>
        <taxon>Nematoda</taxon>
        <taxon>Chromadorea</taxon>
        <taxon>Rhabditida</taxon>
        <taxon>Spirurina</taxon>
        <taxon>Spiruromorpha</taxon>
        <taxon>Spiruroidea</taxon>
        <taxon>Gongylonematidae</taxon>
        <taxon>Gongylonema</taxon>
    </lineage>
</organism>
<protein>
    <submittedName>
        <fullName evidence="3">Nudix hydrolase domain-containing protein</fullName>
    </submittedName>
</protein>
<evidence type="ECO:0000313" key="2">
    <source>
        <dbReference type="Proteomes" id="UP000271098"/>
    </source>
</evidence>
<accession>A0A183DQP3</accession>
<dbReference type="EMBL" id="UYRT01078300">
    <property type="protein sequence ID" value="VDN18243.1"/>
    <property type="molecule type" value="Genomic_DNA"/>
</dbReference>
<dbReference type="AlphaFoldDB" id="A0A183DQP3"/>
<name>A0A183DQP3_9BILA</name>
<reference evidence="3" key="1">
    <citation type="submission" date="2016-06" db="UniProtKB">
        <authorList>
            <consortium name="WormBaseParasite"/>
        </authorList>
    </citation>
    <scope>IDENTIFICATION</scope>
</reference>
<dbReference type="WBParaSite" id="GPUH_0001104701-mRNA-1">
    <property type="protein sequence ID" value="GPUH_0001104701-mRNA-1"/>
    <property type="gene ID" value="GPUH_0001104701"/>
</dbReference>
<sequence>MSLKSVARWFDDTGILLPSSAPPWMNGNWRAVMTLLARLLADSLAQRKQSFGLDDSTTFEVSFNTMREMSEEVLGIPLMVIEADLFPPSPSSRFALLAAVICIRSSTALEPKTLEKLVAPKLSFEMENEEAGNRMSVNCIVCSQRTFLIERVIAQKV</sequence>
<reference evidence="1 2" key="2">
    <citation type="submission" date="2018-11" db="EMBL/GenBank/DDBJ databases">
        <authorList>
            <consortium name="Pathogen Informatics"/>
        </authorList>
    </citation>
    <scope>NUCLEOTIDE SEQUENCE [LARGE SCALE GENOMIC DNA]</scope>
</reference>
<gene>
    <name evidence="1" type="ORF">GPUH_LOCUS11034</name>
</gene>
<dbReference type="Proteomes" id="UP000271098">
    <property type="component" value="Unassembled WGS sequence"/>
</dbReference>
<proteinExistence type="predicted"/>
<dbReference type="OrthoDB" id="25654at2759"/>
<evidence type="ECO:0000313" key="3">
    <source>
        <dbReference type="WBParaSite" id="GPUH_0001104701-mRNA-1"/>
    </source>
</evidence>
<keyword evidence="2" id="KW-1185">Reference proteome</keyword>